<dbReference type="VEuPathDB" id="FungiDB:AO090120000127"/>
<evidence type="ECO:0000256" key="4">
    <source>
        <dbReference type="ARBA" id="ARBA00022989"/>
    </source>
</evidence>
<feature type="transmembrane region" description="Helical" evidence="7">
    <location>
        <begin position="395"/>
        <end position="414"/>
    </location>
</feature>
<dbReference type="Pfam" id="PF06609">
    <property type="entry name" value="TRI12"/>
    <property type="match status" value="1"/>
</dbReference>
<gene>
    <name evidence="9" type="ORF">OAory_01071070</name>
</gene>
<feature type="transmembrane region" description="Helical" evidence="7">
    <location>
        <begin position="662"/>
        <end position="680"/>
    </location>
</feature>
<dbReference type="Gene3D" id="1.20.1250.20">
    <property type="entry name" value="MFS general substrate transporter like domains"/>
    <property type="match status" value="2"/>
</dbReference>
<name>A0A1S9D923_ASPOZ</name>
<dbReference type="VEuPathDB" id="FungiDB:AO090120000126"/>
<dbReference type="InterPro" id="IPR020846">
    <property type="entry name" value="MFS_dom"/>
</dbReference>
<feature type="transmembrane region" description="Helical" evidence="7">
    <location>
        <begin position="686"/>
        <end position="706"/>
    </location>
</feature>
<evidence type="ECO:0000256" key="5">
    <source>
        <dbReference type="ARBA" id="ARBA00023136"/>
    </source>
</evidence>
<dbReference type="InterPro" id="IPR010573">
    <property type="entry name" value="MFS_Str1/Tri12-like"/>
</dbReference>
<dbReference type="AlphaFoldDB" id="A0A1S9D923"/>
<feature type="transmembrane region" description="Helical" evidence="7">
    <location>
        <begin position="329"/>
        <end position="346"/>
    </location>
</feature>
<feature type="compositionally biased region" description="Basic and acidic residues" evidence="6">
    <location>
        <begin position="283"/>
        <end position="305"/>
    </location>
</feature>
<dbReference type="GO" id="GO:0022857">
    <property type="term" value="F:transmembrane transporter activity"/>
    <property type="evidence" value="ECO:0007669"/>
    <property type="project" value="InterPro"/>
</dbReference>
<dbReference type="eggNOG" id="KOG0254">
    <property type="taxonomic scope" value="Eukaryota"/>
</dbReference>
<feature type="transmembrane region" description="Helical" evidence="7">
    <location>
        <begin position="718"/>
        <end position="741"/>
    </location>
</feature>
<keyword evidence="4 7" id="KW-1133">Transmembrane helix</keyword>
<dbReference type="PROSITE" id="PS50850">
    <property type="entry name" value="MFS"/>
    <property type="match status" value="1"/>
</dbReference>
<dbReference type="EMBL" id="MKZY01000009">
    <property type="protein sequence ID" value="OOO05591.1"/>
    <property type="molecule type" value="Genomic_DNA"/>
</dbReference>
<feature type="transmembrane region" description="Helical" evidence="7">
    <location>
        <begin position="556"/>
        <end position="573"/>
    </location>
</feature>
<evidence type="ECO:0000313" key="10">
    <source>
        <dbReference type="Proteomes" id="UP000190312"/>
    </source>
</evidence>
<keyword evidence="2" id="KW-0813">Transport</keyword>
<keyword evidence="5 7" id="KW-0472">Membrane</keyword>
<evidence type="ECO:0000256" key="7">
    <source>
        <dbReference type="SAM" id="Phobius"/>
    </source>
</evidence>
<dbReference type="InterPro" id="IPR029069">
    <property type="entry name" value="HotDog_dom_sf"/>
</dbReference>
<feature type="transmembrane region" description="Helical" evidence="7">
    <location>
        <begin position="818"/>
        <end position="837"/>
    </location>
</feature>
<dbReference type="Pfam" id="PF03061">
    <property type="entry name" value="4HBT"/>
    <property type="match status" value="1"/>
</dbReference>
<reference evidence="9 10" key="1">
    <citation type="submission" date="2016-10" db="EMBL/GenBank/DDBJ databases">
        <title>Genome sequencing of Aspergillus oryzae BCC7051.</title>
        <authorList>
            <person name="Thammarongtham C."/>
            <person name="Vorapreeda T."/>
            <person name="Nookaew I."/>
            <person name="Srisuk T."/>
            <person name="Land M."/>
            <person name="Jeennor S."/>
            <person name="Laoteng K."/>
        </authorList>
    </citation>
    <scope>NUCLEOTIDE SEQUENCE [LARGE SCALE GENOMIC DNA]</scope>
    <source>
        <strain evidence="9 10">BCC7051</strain>
    </source>
</reference>
<feature type="transmembrane region" description="Helical" evidence="7">
    <location>
        <begin position="594"/>
        <end position="615"/>
    </location>
</feature>
<dbReference type="SUPFAM" id="SSF103473">
    <property type="entry name" value="MFS general substrate transporter"/>
    <property type="match status" value="1"/>
</dbReference>
<evidence type="ECO:0000256" key="2">
    <source>
        <dbReference type="ARBA" id="ARBA00022448"/>
    </source>
</evidence>
<dbReference type="PANTHER" id="PTHR23501">
    <property type="entry name" value="MAJOR FACILITATOR SUPERFAMILY"/>
    <property type="match status" value="1"/>
</dbReference>
<feature type="transmembrane region" description="Helical" evidence="7">
    <location>
        <begin position="635"/>
        <end position="655"/>
    </location>
</feature>
<comment type="caution">
    <text evidence="9">The sequence shown here is derived from an EMBL/GenBank/DDBJ whole genome shotgun (WGS) entry which is preliminary data.</text>
</comment>
<dbReference type="GO" id="GO:0005886">
    <property type="term" value="C:plasma membrane"/>
    <property type="evidence" value="ECO:0007669"/>
    <property type="project" value="TreeGrafter"/>
</dbReference>
<feature type="transmembrane region" description="Helical" evidence="7">
    <location>
        <begin position="454"/>
        <end position="477"/>
    </location>
</feature>
<feature type="transmembrane region" description="Helical" evidence="7">
    <location>
        <begin position="366"/>
        <end position="388"/>
    </location>
</feature>
<dbReference type="Gene3D" id="3.10.129.10">
    <property type="entry name" value="Hotdog Thioesterase"/>
    <property type="match status" value="1"/>
</dbReference>
<feature type="region of interest" description="Disordered" evidence="6">
    <location>
        <begin position="281"/>
        <end position="320"/>
    </location>
</feature>
<evidence type="ECO:0000256" key="6">
    <source>
        <dbReference type="SAM" id="MobiDB-lite"/>
    </source>
</evidence>
<sequence length="852" mass="92767">MFGTRRALQSRLRSLGTQSQLSLRFNPHISRSTSTVADQSAPERSKWGRRLIYAGIFGGLGVAAGKWMDNKVSAPVEPETTEDVLKLEEIRRVYETGLPIVQELRNNPDYLEADVYGNYSEEDKKQRFTSGPLKGSRGLALQKVFWNDKERKAVSIVYLGNGLEGWPTVVHGGALATVIDENLGRVAIRHFPERTGVTANLEIKYRAPVYSGNFYTFHSSIDRERTTDRKAYVTGEVRDPVGRLCIQATALFVVPKKYKLEEIGERRAAAVMELTNNFTQSQADEKASGHTDNSHDKQGYSHQEDVGSGGYADESGEQGSEPPMTFRRFMGFTAMAFLWTGSQIPVYLFGGIPPYIYGDIGGSDRWVWFVLANLLALAGVCPFVGSLSDLIGRRYVALIGVTLICIGMIVSSTAHTMNTFIGGMAIAGAGAGVNELTALAATSEMAPTRQRGKYVAVLIFTIVPFCPSVLWAQLIAAHSGWRYVGAFCGAWNGFGLLITALFYYPPPRINSEGLSPKEVMSRVDYVGGFLSIVGLILFMAGMQWGGYQYSWSSAHVLVPLILGFALLVIFGVWEVYGARYPIFPSRLKQEPRTLGLTLVITFISGANFFSVIMFWPTQSFNVYGHDPVEVGVRSLPIGFGIMGGACITLWLLSLLRGHNKELLIISSILMTAGCGAMSIARPDNLHQLWGLLTLAGLGIGGIVVPASIMTTIICPDDLIATISALTLSIRVVGGSIGYTIYYNVFISKFIPNAKHYIGGVMLTQLNITNTTYIAEAIELTGASLLDGLREIPGIAGNETAYQAVVAAGQMAYSEGYKWVYYVSIAFGGVSILAACFLGSIGDYMDDHVAVVI</sequence>
<feature type="transmembrane region" description="Helical" evidence="7">
    <location>
        <begin position="525"/>
        <end position="544"/>
    </location>
</feature>
<dbReference type="PANTHER" id="PTHR23501:SF109">
    <property type="entry name" value="MAJOR FACILITATOR SUPERFAMILY (MFS) PROFILE DOMAIN-CONTAINING PROTEIN-RELATED"/>
    <property type="match status" value="1"/>
</dbReference>
<evidence type="ECO:0000256" key="3">
    <source>
        <dbReference type="ARBA" id="ARBA00022692"/>
    </source>
</evidence>
<feature type="domain" description="Major facilitator superfamily (MFS) profile" evidence="8">
    <location>
        <begin position="329"/>
        <end position="771"/>
    </location>
</feature>
<dbReference type="CDD" id="cd03443">
    <property type="entry name" value="PaaI_thioesterase"/>
    <property type="match status" value="1"/>
</dbReference>
<feature type="transmembrane region" description="Helical" evidence="7">
    <location>
        <begin position="420"/>
        <end position="442"/>
    </location>
</feature>
<dbReference type="Proteomes" id="UP000190312">
    <property type="component" value="Unassembled WGS sequence"/>
</dbReference>
<feature type="transmembrane region" description="Helical" evidence="7">
    <location>
        <begin position="483"/>
        <end position="504"/>
    </location>
</feature>
<evidence type="ECO:0000259" key="8">
    <source>
        <dbReference type="PROSITE" id="PS50850"/>
    </source>
</evidence>
<dbReference type="SUPFAM" id="SSF54637">
    <property type="entry name" value="Thioesterase/thiol ester dehydrase-isomerase"/>
    <property type="match status" value="1"/>
</dbReference>
<dbReference type="FunFam" id="1.20.1250.20:FF:000784">
    <property type="entry name" value="MFS drug efflux pump"/>
    <property type="match status" value="1"/>
</dbReference>
<evidence type="ECO:0000256" key="1">
    <source>
        <dbReference type="ARBA" id="ARBA00004141"/>
    </source>
</evidence>
<dbReference type="InterPro" id="IPR036259">
    <property type="entry name" value="MFS_trans_sf"/>
</dbReference>
<keyword evidence="3 7" id="KW-0812">Transmembrane</keyword>
<accession>A0A1S9D923</accession>
<protein>
    <submittedName>
        <fullName evidence="9">Fungal trichothecene efflux pump</fullName>
    </submittedName>
</protein>
<dbReference type="OrthoDB" id="4161376at2759"/>
<evidence type="ECO:0000313" key="9">
    <source>
        <dbReference type="EMBL" id="OOO05591.1"/>
    </source>
</evidence>
<organism evidence="9 10">
    <name type="scientific">Aspergillus oryzae</name>
    <name type="common">Yellow koji mold</name>
    <dbReference type="NCBI Taxonomy" id="5062"/>
    <lineage>
        <taxon>Eukaryota</taxon>
        <taxon>Fungi</taxon>
        <taxon>Dikarya</taxon>
        <taxon>Ascomycota</taxon>
        <taxon>Pezizomycotina</taxon>
        <taxon>Eurotiomycetes</taxon>
        <taxon>Eurotiomycetidae</taxon>
        <taxon>Eurotiales</taxon>
        <taxon>Aspergillaceae</taxon>
        <taxon>Aspergillus</taxon>
        <taxon>Aspergillus subgen. Circumdati</taxon>
    </lineage>
</organism>
<dbReference type="InterPro" id="IPR006683">
    <property type="entry name" value="Thioestr_dom"/>
</dbReference>
<proteinExistence type="predicted"/>
<comment type="subcellular location">
    <subcellularLocation>
        <location evidence="1">Membrane</location>
        <topology evidence="1">Multi-pass membrane protein</topology>
    </subcellularLocation>
</comment>